<organism evidence="2 3">
    <name type="scientific">Helianthus annuus</name>
    <name type="common">Common sunflower</name>
    <dbReference type="NCBI Taxonomy" id="4232"/>
    <lineage>
        <taxon>Eukaryota</taxon>
        <taxon>Viridiplantae</taxon>
        <taxon>Streptophyta</taxon>
        <taxon>Embryophyta</taxon>
        <taxon>Tracheophyta</taxon>
        <taxon>Spermatophyta</taxon>
        <taxon>Magnoliopsida</taxon>
        <taxon>eudicotyledons</taxon>
        <taxon>Gunneridae</taxon>
        <taxon>Pentapetalae</taxon>
        <taxon>asterids</taxon>
        <taxon>campanulids</taxon>
        <taxon>Asterales</taxon>
        <taxon>Asteraceae</taxon>
        <taxon>Asteroideae</taxon>
        <taxon>Heliantheae alliance</taxon>
        <taxon>Heliantheae</taxon>
        <taxon>Helianthus</taxon>
    </lineage>
</organism>
<proteinExistence type="predicted"/>
<accession>A0A251RVC7</accession>
<reference evidence="3" key="1">
    <citation type="journal article" date="2017" name="Nature">
        <title>The sunflower genome provides insights into oil metabolism, flowering and Asterid evolution.</title>
        <authorList>
            <person name="Badouin H."/>
            <person name="Gouzy J."/>
            <person name="Grassa C.J."/>
            <person name="Murat F."/>
            <person name="Staton S.E."/>
            <person name="Cottret L."/>
            <person name="Lelandais-Briere C."/>
            <person name="Owens G.L."/>
            <person name="Carrere S."/>
            <person name="Mayjonade B."/>
            <person name="Legrand L."/>
            <person name="Gill N."/>
            <person name="Kane N.C."/>
            <person name="Bowers J.E."/>
            <person name="Hubner S."/>
            <person name="Bellec A."/>
            <person name="Berard A."/>
            <person name="Berges H."/>
            <person name="Blanchet N."/>
            <person name="Boniface M.C."/>
            <person name="Brunel D."/>
            <person name="Catrice O."/>
            <person name="Chaidir N."/>
            <person name="Claudel C."/>
            <person name="Donnadieu C."/>
            <person name="Faraut T."/>
            <person name="Fievet G."/>
            <person name="Helmstetter N."/>
            <person name="King M."/>
            <person name="Knapp S.J."/>
            <person name="Lai Z."/>
            <person name="Le Paslier M.C."/>
            <person name="Lippi Y."/>
            <person name="Lorenzon L."/>
            <person name="Mandel J.R."/>
            <person name="Marage G."/>
            <person name="Marchand G."/>
            <person name="Marquand E."/>
            <person name="Bret-Mestries E."/>
            <person name="Morien E."/>
            <person name="Nambeesan S."/>
            <person name="Nguyen T."/>
            <person name="Pegot-Espagnet P."/>
            <person name="Pouilly N."/>
            <person name="Raftis F."/>
            <person name="Sallet E."/>
            <person name="Schiex T."/>
            <person name="Thomas J."/>
            <person name="Vandecasteele C."/>
            <person name="Vares D."/>
            <person name="Vear F."/>
            <person name="Vautrin S."/>
            <person name="Crespi M."/>
            <person name="Mangin B."/>
            <person name="Burke J.M."/>
            <person name="Salse J."/>
            <person name="Munos S."/>
            <person name="Vincourt P."/>
            <person name="Rieseberg L.H."/>
            <person name="Langlade N.B."/>
        </authorList>
    </citation>
    <scope>NUCLEOTIDE SEQUENCE [LARGE SCALE GENOMIC DNA]</scope>
    <source>
        <strain evidence="3">cv. SF193</strain>
    </source>
</reference>
<dbReference type="EMBL" id="CM007906">
    <property type="protein sequence ID" value="OTF86819.1"/>
    <property type="molecule type" value="Genomic_DNA"/>
</dbReference>
<protein>
    <submittedName>
        <fullName evidence="2">Uncharacterized protein</fullName>
    </submittedName>
</protein>
<keyword evidence="1" id="KW-1133">Transmembrane helix</keyword>
<keyword evidence="1" id="KW-0472">Membrane</keyword>
<sequence length="74" mass="8472">MASQPIDTSLELRSVYICDSCFHRHVHLFHSRRHSVTSDFNRLHEQHSAIVCLILSIVGGICLEVARSYATMKF</sequence>
<evidence type="ECO:0000313" key="2">
    <source>
        <dbReference type="EMBL" id="OTF86819.1"/>
    </source>
</evidence>
<dbReference type="InParanoid" id="A0A251RVC7"/>
<name>A0A251RVC7_HELAN</name>
<keyword evidence="3" id="KW-1185">Reference proteome</keyword>
<feature type="transmembrane region" description="Helical" evidence="1">
    <location>
        <begin position="47"/>
        <end position="66"/>
    </location>
</feature>
<dbReference type="AlphaFoldDB" id="A0A251RVC7"/>
<evidence type="ECO:0000313" key="3">
    <source>
        <dbReference type="Proteomes" id="UP000215914"/>
    </source>
</evidence>
<keyword evidence="1" id="KW-0812">Transmembrane</keyword>
<dbReference type="Proteomes" id="UP000215914">
    <property type="component" value="Chromosome 17"/>
</dbReference>
<evidence type="ECO:0000256" key="1">
    <source>
        <dbReference type="SAM" id="Phobius"/>
    </source>
</evidence>
<gene>
    <name evidence="2" type="ORF">HannXRQ_Chr17g0554981</name>
</gene>